<comment type="similarity">
    <text evidence="1 3">Belongs to the chorion protein family.</text>
</comment>
<feature type="signal peptide" evidence="4">
    <location>
        <begin position="1"/>
        <end position="20"/>
    </location>
</feature>
<name>A0A8J9Y8D5_9NEOP</name>
<sequence length="212" mass="20626">MMIKTIFLCVFAITIQTITGICIGAYNDGLAWGAPNGLAFEAGIAPCAAGPYGPYAGAGFSPYAGAIAEWGTGYSPAALAASNGGGLAVTSASPIAPTGVAMTSENAYEGVLAVNGALPFLAAVSLEGVLPTAGSGAVMYGCGNGNVGMISEDIAPLVDLTPGPLGYAGDIAGLGYNRLAGPFGYEAGIAGPAYGYNAGIGLGGCGCGNVYY</sequence>
<dbReference type="Pfam" id="PF01723">
    <property type="entry name" value="Chorion_1"/>
    <property type="match status" value="1"/>
</dbReference>
<gene>
    <name evidence="5" type="ORF">BINO364_LOCUS3790</name>
</gene>
<protein>
    <submittedName>
        <fullName evidence="5">Uncharacterized protein</fullName>
    </submittedName>
</protein>
<evidence type="ECO:0000256" key="2">
    <source>
        <dbReference type="ARBA" id="ARBA00022737"/>
    </source>
</evidence>
<reference evidence="5" key="1">
    <citation type="submission" date="2021-12" db="EMBL/GenBank/DDBJ databases">
        <authorList>
            <person name="Martin H S."/>
        </authorList>
    </citation>
    <scope>NUCLEOTIDE SEQUENCE</scope>
</reference>
<dbReference type="GO" id="GO:0005213">
    <property type="term" value="F:structural constituent of egg chorion"/>
    <property type="evidence" value="ECO:0007669"/>
    <property type="project" value="InterPro"/>
</dbReference>
<keyword evidence="2" id="KW-0677">Repeat</keyword>
<organism evidence="5 6">
    <name type="scientific">Brenthis ino</name>
    <name type="common">lesser marbled fritillary</name>
    <dbReference type="NCBI Taxonomy" id="405034"/>
    <lineage>
        <taxon>Eukaryota</taxon>
        <taxon>Metazoa</taxon>
        <taxon>Ecdysozoa</taxon>
        <taxon>Arthropoda</taxon>
        <taxon>Hexapoda</taxon>
        <taxon>Insecta</taxon>
        <taxon>Pterygota</taxon>
        <taxon>Neoptera</taxon>
        <taxon>Endopterygota</taxon>
        <taxon>Lepidoptera</taxon>
        <taxon>Glossata</taxon>
        <taxon>Ditrysia</taxon>
        <taxon>Papilionoidea</taxon>
        <taxon>Nymphalidae</taxon>
        <taxon>Heliconiinae</taxon>
        <taxon>Argynnini</taxon>
        <taxon>Brenthis</taxon>
    </lineage>
</organism>
<feature type="non-terminal residue" evidence="5">
    <location>
        <position position="212"/>
    </location>
</feature>
<feature type="chain" id="PRO_5035453073" evidence="4">
    <location>
        <begin position="21"/>
        <end position="212"/>
    </location>
</feature>
<dbReference type="InterPro" id="IPR002635">
    <property type="entry name" value="Chorion"/>
</dbReference>
<evidence type="ECO:0000256" key="3">
    <source>
        <dbReference type="RuleBase" id="RU004378"/>
    </source>
</evidence>
<dbReference type="AlphaFoldDB" id="A0A8J9Y8D5"/>
<evidence type="ECO:0000256" key="4">
    <source>
        <dbReference type="SAM" id="SignalP"/>
    </source>
</evidence>
<accession>A0A8J9Y8D5</accession>
<dbReference type="Proteomes" id="UP000838878">
    <property type="component" value="Chromosome 11"/>
</dbReference>
<dbReference type="GO" id="GO:0007304">
    <property type="term" value="P:chorion-containing eggshell formation"/>
    <property type="evidence" value="ECO:0007669"/>
    <property type="project" value="InterPro"/>
</dbReference>
<dbReference type="GO" id="GO:0042600">
    <property type="term" value="C:egg chorion"/>
    <property type="evidence" value="ECO:0007669"/>
    <property type="project" value="InterPro"/>
</dbReference>
<dbReference type="OrthoDB" id="6930117at2759"/>
<evidence type="ECO:0000313" key="6">
    <source>
        <dbReference type="Proteomes" id="UP000838878"/>
    </source>
</evidence>
<evidence type="ECO:0000256" key="1">
    <source>
        <dbReference type="ARBA" id="ARBA00005906"/>
    </source>
</evidence>
<keyword evidence="4" id="KW-0732">Signal</keyword>
<keyword evidence="6" id="KW-1185">Reference proteome</keyword>
<dbReference type="EMBL" id="OV170231">
    <property type="protein sequence ID" value="CAH0717151.1"/>
    <property type="molecule type" value="Genomic_DNA"/>
</dbReference>
<evidence type="ECO:0000313" key="5">
    <source>
        <dbReference type="EMBL" id="CAH0717151.1"/>
    </source>
</evidence>
<proteinExistence type="inferred from homology"/>